<dbReference type="InterPro" id="IPR000182">
    <property type="entry name" value="GNAT_dom"/>
</dbReference>
<dbReference type="CDD" id="cd04301">
    <property type="entry name" value="NAT_SF"/>
    <property type="match status" value="1"/>
</dbReference>
<dbReference type="SUPFAM" id="SSF55729">
    <property type="entry name" value="Acyl-CoA N-acyltransferases (Nat)"/>
    <property type="match status" value="1"/>
</dbReference>
<dbReference type="Proteomes" id="UP000656077">
    <property type="component" value="Unassembled WGS sequence"/>
</dbReference>
<evidence type="ECO:0000313" key="2">
    <source>
        <dbReference type="EMBL" id="MVX65712.1"/>
    </source>
</evidence>
<protein>
    <submittedName>
        <fullName evidence="2">GNAT family N-acetyltransferase</fullName>
    </submittedName>
</protein>
<dbReference type="RefSeq" id="WP_160360402.1">
    <property type="nucleotide sequence ID" value="NZ_WSRQ01000036.1"/>
</dbReference>
<dbReference type="AlphaFoldDB" id="A0A964RQ53"/>
<evidence type="ECO:0000313" key="3">
    <source>
        <dbReference type="Proteomes" id="UP000656077"/>
    </source>
</evidence>
<reference evidence="2" key="1">
    <citation type="submission" date="2019-12" db="EMBL/GenBank/DDBJ databases">
        <title>Microbes associate with the intestines of laboratory mice.</title>
        <authorList>
            <person name="Navarre W."/>
            <person name="Wong E."/>
        </authorList>
    </citation>
    <scope>NUCLEOTIDE SEQUENCE</scope>
    <source>
        <strain evidence="2">NM79_F5</strain>
    </source>
</reference>
<sequence length="160" mass="18586">MNIKFDKMTEEDILSLVNIMKRAFDYDTKIHLGQETGGPPGYDDGSFLRKWGLDKEATSYCIYLDNVLIGATILWINDNDENYLGNIFIDPDYEDKGIGTKVWSKIESMYPNTRVWYTETPIFSHRNHNFYVNKCGFHVIEIKNPKDLEEGSFILKKVIS</sequence>
<feature type="domain" description="N-acetyltransferase" evidence="1">
    <location>
        <begin position="3"/>
        <end position="160"/>
    </location>
</feature>
<name>A0A964RQ53_9CLOT</name>
<comment type="caution">
    <text evidence="2">The sequence shown here is derived from an EMBL/GenBank/DDBJ whole genome shotgun (WGS) entry which is preliminary data.</text>
</comment>
<organism evidence="2 3">
    <name type="scientific">Clostridium chromiireducens</name>
    <dbReference type="NCBI Taxonomy" id="225345"/>
    <lineage>
        <taxon>Bacteria</taxon>
        <taxon>Bacillati</taxon>
        <taxon>Bacillota</taxon>
        <taxon>Clostridia</taxon>
        <taxon>Eubacteriales</taxon>
        <taxon>Clostridiaceae</taxon>
        <taxon>Clostridium</taxon>
    </lineage>
</organism>
<evidence type="ECO:0000259" key="1">
    <source>
        <dbReference type="PROSITE" id="PS51186"/>
    </source>
</evidence>
<gene>
    <name evidence="2" type="ORF">GKZ28_18700</name>
</gene>
<dbReference type="GO" id="GO:0016747">
    <property type="term" value="F:acyltransferase activity, transferring groups other than amino-acyl groups"/>
    <property type="evidence" value="ECO:0007669"/>
    <property type="project" value="InterPro"/>
</dbReference>
<dbReference type="EMBL" id="WSRQ01000036">
    <property type="protein sequence ID" value="MVX65712.1"/>
    <property type="molecule type" value="Genomic_DNA"/>
</dbReference>
<dbReference type="InterPro" id="IPR016181">
    <property type="entry name" value="Acyl_CoA_acyltransferase"/>
</dbReference>
<dbReference type="Pfam" id="PF00583">
    <property type="entry name" value="Acetyltransf_1"/>
    <property type="match status" value="1"/>
</dbReference>
<accession>A0A964RQ53</accession>
<dbReference type="PROSITE" id="PS51186">
    <property type="entry name" value="GNAT"/>
    <property type="match status" value="1"/>
</dbReference>
<proteinExistence type="predicted"/>
<dbReference type="Gene3D" id="3.40.630.30">
    <property type="match status" value="1"/>
</dbReference>